<organism evidence="2 3">
    <name type="scientific">Euplotes crassus</name>
    <dbReference type="NCBI Taxonomy" id="5936"/>
    <lineage>
        <taxon>Eukaryota</taxon>
        <taxon>Sar</taxon>
        <taxon>Alveolata</taxon>
        <taxon>Ciliophora</taxon>
        <taxon>Intramacronucleata</taxon>
        <taxon>Spirotrichea</taxon>
        <taxon>Hypotrichia</taxon>
        <taxon>Euplotida</taxon>
        <taxon>Euplotidae</taxon>
        <taxon>Moneuplotes</taxon>
    </lineage>
</organism>
<feature type="compositionally biased region" description="Polar residues" evidence="1">
    <location>
        <begin position="329"/>
        <end position="339"/>
    </location>
</feature>
<feature type="compositionally biased region" description="Basic residues" evidence="1">
    <location>
        <begin position="574"/>
        <end position="589"/>
    </location>
</feature>
<gene>
    <name evidence="2" type="ORF">ECRASSUSDP1_LOCUS23684</name>
</gene>
<feature type="compositionally biased region" description="Low complexity" evidence="1">
    <location>
        <begin position="559"/>
        <end position="573"/>
    </location>
</feature>
<accession>A0AAD1Y065</accession>
<protein>
    <submittedName>
        <fullName evidence="2">Uncharacterized protein</fullName>
    </submittedName>
</protein>
<sequence>MNSLVMEKNSNTKNGEQDQLNPESDIKNSLIQCYNDSIKDGKRVDISKTLEEYQSKFNVPKVLIMKWLGINQQKSLFKSTKFQDNLSQSFISQDSEYTISEPSPLIPNEAQQAQIKQNLGQTFKWILDKESKKSLSRSPSSKLSTFMPENRRASCLNSLNLKLEIPQNKQLDKSVDDTPDSNLSPKNLKNELEEINECKEDDQYFNEAPQTQRKPKNIIKPSFIIRKKNIPSVKISKVSETPKKELKSPACEEKQPQTERKLKIKKNRKILQSAKKSLRPSSRTSQRSGRKSGENFKDRKSSLPNLNKWDPSKVAQSYFKSSLNSLANIENTSNTQTNGQRKEKGNYMTSKHASSKSKLLGDTFLFANEFSRNDEKSYLNLNNHWFFKAKRGAMNRKSFNTISMKDFLTNDTLETSRRLLPDLNNKESRKMPKFNDYKSFSIKTTFSPPKISNKAFVASDQNFLKIKRNHRYSKNVLNQGLNSNLRASLGNKNSYSTSNLRNFVGSSTLKPGLSKAELKEISEHQSLSSSREVSLEQIDESNKEIPKQYINLRKSFKEISNSTSKSSKKQSTFKIRKNKSRSKKSPSLC</sequence>
<dbReference type="AlphaFoldDB" id="A0AAD1Y065"/>
<feature type="compositionally biased region" description="Basic and acidic residues" evidence="1">
    <location>
        <begin position="240"/>
        <end position="261"/>
    </location>
</feature>
<dbReference type="EMBL" id="CAMPGE010024368">
    <property type="protein sequence ID" value="CAI2382214.1"/>
    <property type="molecule type" value="Genomic_DNA"/>
</dbReference>
<dbReference type="Proteomes" id="UP001295684">
    <property type="component" value="Unassembled WGS sequence"/>
</dbReference>
<name>A0AAD1Y065_EUPCR</name>
<proteinExistence type="predicted"/>
<comment type="caution">
    <text evidence="2">The sequence shown here is derived from an EMBL/GenBank/DDBJ whole genome shotgun (WGS) entry which is preliminary data.</text>
</comment>
<feature type="region of interest" description="Disordered" evidence="1">
    <location>
        <begin position="329"/>
        <end position="353"/>
    </location>
</feature>
<reference evidence="2" key="1">
    <citation type="submission" date="2023-07" db="EMBL/GenBank/DDBJ databases">
        <authorList>
            <consortium name="AG Swart"/>
            <person name="Singh M."/>
            <person name="Singh A."/>
            <person name="Seah K."/>
            <person name="Emmerich C."/>
        </authorList>
    </citation>
    <scope>NUCLEOTIDE SEQUENCE</scope>
    <source>
        <strain evidence="2">DP1</strain>
    </source>
</reference>
<keyword evidence="3" id="KW-1185">Reference proteome</keyword>
<feature type="compositionally biased region" description="Basic and acidic residues" evidence="1">
    <location>
        <begin position="291"/>
        <end position="301"/>
    </location>
</feature>
<feature type="region of interest" description="Disordered" evidence="1">
    <location>
        <begin position="1"/>
        <end position="24"/>
    </location>
</feature>
<evidence type="ECO:0000313" key="3">
    <source>
        <dbReference type="Proteomes" id="UP001295684"/>
    </source>
</evidence>
<evidence type="ECO:0000313" key="2">
    <source>
        <dbReference type="EMBL" id="CAI2382214.1"/>
    </source>
</evidence>
<evidence type="ECO:0000256" key="1">
    <source>
        <dbReference type="SAM" id="MobiDB-lite"/>
    </source>
</evidence>
<feature type="region of interest" description="Disordered" evidence="1">
    <location>
        <begin position="240"/>
        <end position="309"/>
    </location>
</feature>
<feature type="region of interest" description="Disordered" evidence="1">
    <location>
        <begin position="559"/>
        <end position="589"/>
    </location>
</feature>